<accession>A0AAV9P0L8</accession>
<feature type="compositionally biased region" description="Polar residues" evidence="1">
    <location>
        <begin position="13"/>
        <end position="31"/>
    </location>
</feature>
<evidence type="ECO:0000313" key="2">
    <source>
        <dbReference type="EMBL" id="KAK5165831.1"/>
    </source>
</evidence>
<dbReference type="EMBL" id="JAVRRT010000015">
    <property type="protein sequence ID" value="KAK5165831.1"/>
    <property type="molecule type" value="Genomic_DNA"/>
</dbReference>
<name>A0AAV9P0L8_9PEZI</name>
<dbReference type="Proteomes" id="UP001337655">
    <property type="component" value="Unassembled WGS sequence"/>
</dbReference>
<dbReference type="AlphaFoldDB" id="A0AAV9P0L8"/>
<reference evidence="2 3" key="1">
    <citation type="submission" date="2023-08" db="EMBL/GenBank/DDBJ databases">
        <title>Black Yeasts Isolated from many extreme environments.</title>
        <authorList>
            <person name="Coleine C."/>
            <person name="Stajich J.E."/>
            <person name="Selbmann L."/>
        </authorList>
    </citation>
    <scope>NUCLEOTIDE SEQUENCE [LARGE SCALE GENOMIC DNA]</scope>
    <source>
        <strain evidence="2 3">CCFEE 5935</strain>
    </source>
</reference>
<organism evidence="2 3">
    <name type="scientific">Saxophila tyrrhenica</name>
    <dbReference type="NCBI Taxonomy" id="1690608"/>
    <lineage>
        <taxon>Eukaryota</taxon>
        <taxon>Fungi</taxon>
        <taxon>Dikarya</taxon>
        <taxon>Ascomycota</taxon>
        <taxon>Pezizomycotina</taxon>
        <taxon>Dothideomycetes</taxon>
        <taxon>Dothideomycetidae</taxon>
        <taxon>Mycosphaerellales</taxon>
        <taxon>Extremaceae</taxon>
        <taxon>Saxophila</taxon>
    </lineage>
</organism>
<dbReference type="GeneID" id="89930086"/>
<feature type="region of interest" description="Disordered" evidence="1">
    <location>
        <begin position="1"/>
        <end position="40"/>
    </location>
</feature>
<feature type="compositionally biased region" description="Pro residues" evidence="1">
    <location>
        <begin position="1"/>
        <end position="11"/>
    </location>
</feature>
<protein>
    <submittedName>
        <fullName evidence="2">Uncharacterized protein</fullName>
    </submittedName>
</protein>
<evidence type="ECO:0000313" key="3">
    <source>
        <dbReference type="Proteomes" id="UP001337655"/>
    </source>
</evidence>
<keyword evidence="3" id="KW-1185">Reference proteome</keyword>
<comment type="caution">
    <text evidence="2">The sequence shown here is derived from an EMBL/GenBank/DDBJ whole genome shotgun (WGS) entry which is preliminary data.</text>
</comment>
<sequence length="263" mass="29194">MATPLQAPPGPAASSTSTTNNAILNITRPQPQSQPPAPKVPASALQEKLLRFFDKPIELWGFDQIEAFNAFSIELKSAKTDLDPLELQSIKLIANYLLQWLGRMLFMDLLKDVHFEWFDANLFPPNAFLGMEPRDIGGACGVSTTGERWDMWLGILLHEATHAIFTQASIKPPSSPTDHFAAWHMVAKAVETRFLTELGLAVDLARGAALIHEYSTGYRTDLTDGELFHCFEGQFTYRPHPFDGSSGALFDHAPKGYMHTIIP</sequence>
<proteinExistence type="predicted"/>
<dbReference type="RefSeq" id="XP_064655843.1">
    <property type="nucleotide sequence ID" value="XM_064805984.1"/>
</dbReference>
<evidence type="ECO:0000256" key="1">
    <source>
        <dbReference type="SAM" id="MobiDB-lite"/>
    </source>
</evidence>
<gene>
    <name evidence="2" type="ORF">LTR77_008754</name>
</gene>